<name>A0ABR9R549_9FIRM</name>
<evidence type="ECO:0000259" key="1">
    <source>
        <dbReference type="Pfam" id="PF13349"/>
    </source>
</evidence>
<accession>A0ABR9R549</accession>
<keyword evidence="3" id="KW-1185">Reference proteome</keyword>
<reference evidence="2 3" key="1">
    <citation type="submission" date="2020-10" db="EMBL/GenBank/DDBJ databases">
        <title>ChiBAC.</title>
        <authorList>
            <person name="Zenner C."/>
            <person name="Hitch T.C.A."/>
            <person name="Clavel T."/>
        </authorList>
    </citation>
    <scope>NUCLEOTIDE SEQUENCE [LARGE SCALE GENOMIC DNA]</scope>
    <source>
        <strain evidence="2 3">DSM 109015</strain>
    </source>
</reference>
<evidence type="ECO:0000313" key="2">
    <source>
        <dbReference type="EMBL" id="MBE5038264.1"/>
    </source>
</evidence>
<dbReference type="Pfam" id="PF22564">
    <property type="entry name" value="HAAS"/>
    <property type="match status" value="1"/>
</dbReference>
<dbReference type="InterPro" id="IPR025164">
    <property type="entry name" value="Toastrack_DUF4097"/>
</dbReference>
<evidence type="ECO:0000313" key="3">
    <source>
        <dbReference type="Proteomes" id="UP000768567"/>
    </source>
</evidence>
<organism evidence="2 3">
    <name type="scientific">Gemmiger gallinarum</name>
    <dbReference type="NCBI Taxonomy" id="2779354"/>
    <lineage>
        <taxon>Bacteria</taxon>
        <taxon>Bacillati</taxon>
        <taxon>Bacillota</taxon>
        <taxon>Clostridia</taxon>
        <taxon>Eubacteriales</taxon>
        <taxon>Gemmiger</taxon>
    </lineage>
</organism>
<comment type="caution">
    <text evidence="2">The sequence shown here is derived from an EMBL/GenBank/DDBJ whole genome shotgun (WGS) entry which is preliminary data.</text>
</comment>
<dbReference type="RefSeq" id="WP_193502305.1">
    <property type="nucleotide sequence ID" value="NZ_JADCKC010000003.1"/>
</dbReference>
<proteinExistence type="predicted"/>
<dbReference type="Proteomes" id="UP000768567">
    <property type="component" value="Unassembled WGS sequence"/>
</dbReference>
<dbReference type="Pfam" id="PF13349">
    <property type="entry name" value="DUF4097"/>
    <property type="match status" value="1"/>
</dbReference>
<protein>
    <submittedName>
        <fullName evidence="2">DUF4097 family beta strand repeat protein</fullName>
    </submittedName>
</protein>
<dbReference type="EMBL" id="JADCKC010000003">
    <property type="protein sequence ID" value="MBE5038264.1"/>
    <property type="molecule type" value="Genomic_DNA"/>
</dbReference>
<dbReference type="Gene3D" id="2.160.20.120">
    <property type="match status" value="1"/>
</dbReference>
<gene>
    <name evidence="2" type="ORF">INF35_10745</name>
</gene>
<feature type="domain" description="DUF4097" evidence="1">
    <location>
        <begin position="245"/>
        <end position="336"/>
    </location>
</feature>
<sequence length="379" mass="39897">MMTAQQYFEELSAGLDRLDAAAREDIIAYYREYAQEAGLSSYEQLSEHFGTPRALCDSLCAELSGTAPLPPSPAVPEQKIPAAVRSILVMLSGQKRDAGTDPQTSECEIALDAFSGIDLSVFIPDVVLQEGDSFSVHYRLPECERLECAEVVDGLFRFRTAKTRTFLFSSSGGEVIITVPKGTRLQQAEFRMVSGLLRLSGIFCGKTVVSTVSGDINLRGGTPGQLSARTTSGDFFLLDVCASSLHFGTVSGDVRMEGCHSPIADLSSTSGDLHLHGMACECCSVHTISGDVEIEGSLGTLKVSTTSGDCTLSGTLTGQSKVTTVSGEIDVHFPGVGVDASSLDGITLDGCRCGKTASCPGKVPLILNSTSGHITVTTG</sequence>